<dbReference type="NCBIfam" id="TIGR02053">
    <property type="entry name" value="MerA"/>
    <property type="match status" value="1"/>
</dbReference>
<dbReference type="InterPro" id="IPR036188">
    <property type="entry name" value="FAD/NAD-bd_sf"/>
</dbReference>
<dbReference type="GO" id="GO:0003955">
    <property type="term" value="F:NAD(P)H dehydrogenase (quinone) activity"/>
    <property type="evidence" value="ECO:0007669"/>
    <property type="project" value="TreeGrafter"/>
</dbReference>
<evidence type="ECO:0000256" key="13">
    <source>
        <dbReference type="ARBA" id="ARBA00023157"/>
    </source>
</evidence>
<dbReference type="GO" id="GO:0050787">
    <property type="term" value="P:detoxification of mercury ion"/>
    <property type="evidence" value="ECO:0007669"/>
    <property type="project" value="InterPro"/>
</dbReference>
<dbReference type="Pfam" id="PF07992">
    <property type="entry name" value="Pyr_redox_2"/>
    <property type="match status" value="1"/>
</dbReference>
<evidence type="ECO:0000259" key="17">
    <source>
        <dbReference type="Pfam" id="PF02852"/>
    </source>
</evidence>
<comment type="cofactor">
    <cofactor evidence="1">
        <name>FAD</name>
        <dbReference type="ChEBI" id="CHEBI:57692"/>
    </cofactor>
</comment>
<evidence type="ECO:0000256" key="2">
    <source>
        <dbReference type="ARBA" id="ARBA00007532"/>
    </source>
</evidence>
<organism evidence="19">
    <name type="scientific">marine sediment metagenome</name>
    <dbReference type="NCBI Taxonomy" id="412755"/>
    <lineage>
        <taxon>unclassified sequences</taxon>
        <taxon>metagenomes</taxon>
        <taxon>ecological metagenomes</taxon>
    </lineage>
</organism>
<dbReference type="GO" id="GO:0016152">
    <property type="term" value="F:mercury (II) reductase (NADP+) activity"/>
    <property type="evidence" value="ECO:0007669"/>
    <property type="project" value="UniProtKB-EC"/>
</dbReference>
<keyword evidence="11" id="KW-0476">Mercury</keyword>
<evidence type="ECO:0000256" key="7">
    <source>
        <dbReference type="ARBA" id="ARBA00022630"/>
    </source>
</evidence>
<dbReference type="InterPro" id="IPR001100">
    <property type="entry name" value="Pyr_nuc-diS_OxRdtase"/>
</dbReference>
<sequence length="459" mass="49453">GGMAAAIKAAELGRRACIIEAGTIGGTCVNIGCVPSKTLMLAAKAYHTAANHPFAGLHTRAEGLEWETVFEQKNNLVDKLRQSKYVDVLSSYGDSITLIKSRARLQPDGSVLLEDGRSIKAGKVVIATGVKPRILPVDGIENVEVLTSTTAMTLDKQPRSLIIIGGRAVALELGQIFVRFGTEVTILQRSRRIIPDHEPELAGALEEYLREEGLSIHTGTRPVTIRQEGGEKVITSEENGIQREFRAEQIIMAVGRVPNTKEMGLEEAGVKLDERGFILVDDYMQTSNQNIYAAGDVTNLPKFVYVAASGGSVAAENALNGNNSRFDLTVLPEVIFTDPQVASVGLTEEQAKAEVYDVKVAKLPVSYVPRALTAHDIRGLIKLIADRTSDRLLGAHVLAAEAGEVIQTAALAIKFGIQHGFTANDLSKILFPYLTQVEGLKLAAQAFNKDIRQLSCCAG</sequence>
<evidence type="ECO:0000256" key="1">
    <source>
        <dbReference type="ARBA" id="ARBA00001974"/>
    </source>
</evidence>
<comment type="catalytic activity">
    <reaction evidence="16">
        <text>Hg + NADP(+) + H(+) = Hg(2+) + NADPH</text>
        <dbReference type="Rhea" id="RHEA:23856"/>
        <dbReference type="ChEBI" id="CHEBI:15378"/>
        <dbReference type="ChEBI" id="CHEBI:16170"/>
        <dbReference type="ChEBI" id="CHEBI:16793"/>
        <dbReference type="ChEBI" id="CHEBI:57783"/>
        <dbReference type="ChEBI" id="CHEBI:58349"/>
        <dbReference type="EC" id="1.16.1.1"/>
    </reaction>
</comment>
<evidence type="ECO:0000256" key="6">
    <source>
        <dbReference type="ARBA" id="ARBA00022466"/>
    </source>
</evidence>
<dbReference type="SUPFAM" id="SSF51905">
    <property type="entry name" value="FAD/NAD(P)-binding domain"/>
    <property type="match status" value="1"/>
</dbReference>
<evidence type="ECO:0000256" key="14">
    <source>
        <dbReference type="ARBA" id="ARBA00023284"/>
    </source>
</evidence>
<comment type="subunit">
    <text evidence="3">Homodimer.</text>
</comment>
<dbReference type="PROSITE" id="PS00076">
    <property type="entry name" value="PYRIDINE_REDOX_1"/>
    <property type="match status" value="1"/>
</dbReference>
<dbReference type="PRINTS" id="PR00411">
    <property type="entry name" value="PNDRDTASEI"/>
</dbReference>
<reference evidence="19" key="1">
    <citation type="journal article" date="2015" name="Nature">
        <title>Complex archaea that bridge the gap between prokaryotes and eukaryotes.</title>
        <authorList>
            <person name="Spang A."/>
            <person name="Saw J.H."/>
            <person name="Jorgensen S.L."/>
            <person name="Zaremba-Niedzwiedzka K."/>
            <person name="Martijn J."/>
            <person name="Lind A.E."/>
            <person name="van Eijk R."/>
            <person name="Schleper C."/>
            <person name="Guy L."/>
            <person name="Ettema T.J."/>
        </authorList>
    </citation>
    <scope>NUCLEOTIDE SEQUENCE</scope>
</reference>
<accession>A0A0F9B6Q8</accession>
<dbReference type="InterPro" id="IPR021179">
    <property type="entry name" value="Mercury_reductase_MerA"/>
</dbReference>
<keyword evidence="14" id="KW-0676">Redox-active center</keyword>
<keyword evidence="8" id="KW-0479">Metal-binding</keyword>
<evidence type="ECO:0000256" key="8">
    <source>
        <dbReference type="ARBA" id="ARBA00022723"/>
    </source>
</evidence>
<gene>
    <name evidence="19" type="ORF">LCGC14_2565370</name>
</gene>
<keyword evidence="10" id="KW-0521">NADP</keyword>
<name>A0A0F9B6Q8_9ZZZZ</name>
<dbReference type="GO" id="GO:0016668">
    <property type="term" value="F:oxidoreductase activity, acting on a sulfur group of donors, NAD(P) as acceptor"/>
    <property type="evidence" value="ECO:0007669"/>
    <property type="project" value="InterPro"/>
</dbReference>
<comment type="similarity">
    <text evidence="2">Belongs to the class-I pyridine nucleotide-disulfide oxidoreductase family.</text>
</comment>
<dbReference type="Gene3D" id="3.50.50.60">
    <property type="entry name" value="FAD/NAD(P)-binding domain"/>
    <property type="match status" value="2"/>
</dbReference>
<evidence type="ECO:0000256" key="10">
    <source>
        <dbReference type="ARBA" id="ARBA00022857"/>
    </source>
</evidence>
<dbReference type="SUPFAM" id="SSF55424">
    <property type="entry name" value="FAD/NAD-linked reductases, dimerisation (C-terminal) domain"/>
    <property type="match status" value="1"/>
</dbReference>
<dbReference type="InterPro" id="IPR004099">
    <property type="entry name" value="Pyr_nucl-diS_OxRdtase_dimer"/>
</dbReference>
<evidence type="ECO:0000313" key="19">
    <source>
        <dbReference type="EMBL" id="KKL09487.1"/>
    </source>
</evidence>
<dbReference type="GO" id="GO:0045340">
    <property type="term" value="F:mercury ion binding"/>
    <property type="evidence" value="ECO:0007669"/>
    <property type="project" value="InterPro"/>
</dbReference>
<evidence type="ECO:0000256" key="9">
    <source>
        <dbReference type="ARBA" id="ARBA00022827"/>
    </source>
</evidence>
<keyword evidence="9" id="KW-0274">FAD</keyword>
<dbReference type="PIRSF" id="PIRSF000350">
    <property type="entry name" value="Mercury_reductase_MerA"/>
    <property type="match status" value="1"/>
</dbReference>
<dbReference type="PRINTS" id="PR00368">
    <property type="entry name" value="FADPNR"/>
</dbReference>
<feature type="domain" description="Pyridine nucleotide-disulphide oxidoreductase dimerisation" evidence="17">
    <location>
        <begin position="332"/>
        <end position="443"/>
    </location>
</feature>
<keyword evidence="13" id="KW-1015">Disulfide bond</keyword>
<dbReference type="GO" id="GO:0050660">
    <property type="term" value="F:flavin adenine dinucleotide binding"/>
    <property type="evidence" value="ECO:0007669"/>
    <property type="project" value="InterPro"/>
</dbReference>
<evidence type="ECO:0000256" key="4">
    <source>
        <dbReference type="ARBA" id="ARBA00012661"/>
    </source>
</evidence>
<feature type="domain" description="FAD/NAD(P)-binding" evidence="18">
    <location>
        <begin position="1"/>
        <end position="311"/>
    </location>
</feature>
<protein>
    <recommendedName>
        <fullName evidence="5">Mercuric reductase</fullName>
        <ecNumber evidence="4">1.16.1.1</ecNumber>
    </recommendedName>
    <alternativeName>
        <fullName evidence="15">Hg(II) reductase</fullName>
    </alternativeName>
</protein>
<dbReference type="InterPro" id="IPR016156">
    <property type="entry name" value="FAD/NAD-linked_Rdtase_dimer_sf"/>
</dbReference>
<dbReference type="GO" id="GO:0050661">
    <property type="term" value="F:NADP binding"/>
    <property type="evidence" value="ECO:0007669"/>
    <property type="project" value="InterPro"/>
</dbReference>
<dbReference type="EMBL" id="LAZR01042460">
    <property type="protein sequence ID" value="KKL09487.1"/>
    <property type="molecule type" value="Genomic_DNA"/>
</dbReference>
<evidence type="ECO:0000256" key="11">
    <source>
        <dbReference type="ARBA" id="ARBA00022914"/>
    </source>
</evidence>
<dbReference type="InterPro" id="IPR012999">
    <property type="entry name" value="Pyr_OxRdtase_I_AS"/>
</dbReference>
<evidence type="ECO:0000256" key="3">
    <source>
        <dbReference type="ARBA" id="ARBA00011738"/>
    </source>
</evidence>
<keyword evidence="6" id="KW-0475">Mercuric resistance</keyword>
<keyword evidence="7" id="KW-0285">Flavoprotein</keyword>
<keyword evidence="12" id="KW-0560">Oxidoreductase</keyword>
<dbReference type="PANTHER" id="PTHR43014:SF4">
    <property type="entry name" value="PYRIDINE NUCLEOTIDE-DISULFIDE OXIDOREDUCTASE RCLA-RELATED"/>
    <property type="match status" value="1"/>
</dbReference>
<dbReference type="AlphaFoldDB" id="A0A0F9B6Q8"/>
<evidence type="ECO:0000259" key="18">
    <source>
        <dbReference type="Pfam" id="PF07992"/>
    </source>
</evidence>
<evidence type="ECO:0000256" key="16">
    <source>
        <dbReference type="ARBA" id="ARBA00048984"/>
    </source>
</evidence>
<evidence type="ECO:0000256" key="15">
    <source>
        <dbReference type="ARBA" id="ARBA00031725"/>
    </source>
</evidence>
<evidence type="ECO:0000256" key="12">
    <source>
        <dbReference type="ARBA" id="ARBA00023002"/>
    </source>
</evidence>
<comment type="caution">
    <text evidence="19">The sequence shown here is derived from an EMBL/GenBank/DDBJ whole genome shotgun (WGS) entry which is preliminary data.</text>
</comment>
<dbReference type="Gene3D" id="3.30.390.30">
    <property type="match status" value="1"/>
</dbReference>
<proteinExistence type="inferred from homology"/>
<dbReference type="FunFam" id="3.30.390.30:FF:000001">
    <property type="entry name" value="Dihydrolipoyl dehydrogenase"/>
    <property type="match status" value="1"/>
</dbReference>
<evidence type="ECO:0000256" key="5">
    <source>
        <dbReference type="ARBA" id="ARBA00014791"/>
    </source>
</evidence>
<feature type="non-terminal residue" evidence="19">
    <location>
        <position position="1"/>
    </location>
</feature>
<dbReference type="EC" id="1.16.1.1" evidence="4"/>
<dbReference type="PANTHER" id="PTHR43014">
    <property type="entry name" value="MERCURIC REDUCTASE"/>
    <property type="match status" value="1"/>
</dbReference>
<dbReference type="InterPro" id="IPR023753">
    <property type="entry name" value="FAD/NAD-binding_dom"/>
</dbReference>
<dbReference type="Pfam" id="PF02852">
    <property type="entry name" value="Pyr_redox_dim"/>
    <property type="match status" value="1"/>
</dbReference>